<dbReference type="EMBL" id="RBNJ01000332">
    <property type="protein sequence ID" value="RUS34788.1"/>
    <property type="molecule type" value="Genomic_DNA"/>
</dbReference>
<feature type="compositionally biased region" description="Acidic residues" evidence="1">
    <location>
        <begin position="17"/>
        <end position="26"/>
    </location>
</feature>
<evidence type="ECO:0000313" key="3">
    <source>
        <dbReference type="Proteomes" id="UP000274822"/>
    </source>
</evidence>
<reference evidence="2 3" key="1">
    <citation type="journal article" date="2018" name="New Phytol.">
        <title>Phylogenomics of Endogonaceae and evolution of mycorrhizas within Mucoromycota.</title>
        <authorList>
            <person name="Chang Y."/>
            <person name="Desiro A."/>
            <person name="Na H."/>
            <person name="Sandor L."/>
            <person name="Lipzen A."/>
            <person name="Clum A."/>
            <person name="Barry K."/>
            <person name="Grigoriev I.V."/>
            <person name="Martin F.M."/>
            <person name="Stajich J.E."/>
            <person name="Smith M.E."/>
            <person name="Bonito G."/>
            <person name="Spatafora J.W."/>
        </authorList>
    </citation>
    <scope>NUCLEOTIDE SEQUENCE [LARGE SCALE GENOMIC DNA]</scope>
    <source>
        <strain evidence="2 3">AD002</strain>
    </source>
</reference>
<comment type="caution">
    <text evidence="2">The sequence shown here is derived from an EMBL/GenBank/DDBJ whole genome shotgun (WGS) entry which is preliminary data.</text>
</comment>
<sequence length="124" mass="12872">MRHAATTSLRLCGNECGGEDEAEETEAGQAPGIEPQGAVQDREEGDADENLVLGDGLLVALLGLGELAEDVHGGVEEDAREEERELEEEPEGRGSEEEAGGGEGEAVALVEGDIAVGKLEEMEG</sequence>
<feature type="compositionally biased region" description="Basic and acidic residues" evidence="1">
    <location>
        <begin position="71"/>
        <end position="83"/>
    </location>
</feature>
<proteinExistence type="predicted"/>
<evidence type="ECO:0000256" key="1">
    <source>
        <dbReference type="SAM" id="MobiDB-lite"/>
    </source>
</evidence>
<organism evidence="2 3">
    <name type="scientific">Jimgerdemannia flammicorona</name>
    <dbReference type="NCBI Taxonomy" id="994334"/>
    <lineage>
        <taxon>Eukaryota</taxon>
        <taxon>Fungi</taxon>
        <taxon>Fungi incertae sedis</taxon>
        <taxon>Mucoromycota</taxon>
        <taxon>Mucoromycotina</taxon>
        <taxon>Endogonomycetes</taxon>
        <taxon>Endogonales</taxon>
        <taxon>Endogonaceae</taxon>
        <taxon>Jimgerdemannia</taxon>
    </lineage>
</organism>
<accession>A0A433QYD1</accession>
<dbReference type="AlphaFoldDB" id="A0A433QYD1"/>
<name>A0A433QYD1_9FUNG</name>
<keyword evidence="3" id="KW-1185">Reference proteome</keyword>
<feature type="region of interest" description="Disordered" evidence="1">
    <location>
        <begin position="1"/>
        <end position="48"/>
    </location>
</feature>
<protein>
    <submittedName>
        <fullName evidence="2">Uncharacterized protein</fullName>
    </submittedName>
</protein>
<gene>
    <name evidence="2" type="ORF">BC938DRAFT_478532</name>
</gene>
<feature type="region of interest" description="Disordered" evidence="1">
    <location>
        <begin position="71"/>
        <end position="124"/>
    </location>
</feature>
<evidence type="ECO:0000313" key="2">
    <source>
        <dbReference type="EMBL" id="RUS34788.1"/>
    </source>
</evidence>
<dbReference type="Proteomes" id="UP000274822">
    <property type="component" value="Unassembled WGS sequence"/>
</dbReference>